<dbReference type="RefSeq" id="XP_019914216.1">
    <property type="nucleotide sequence ID" value="XM_020058410.1"/>
</dbReference>
<gene>
    <name evidence="3" type="ORF">PCOAH_00016010</name>
</gene>
<feature type="domain" description="Schizont-infected cell agglutination C-terminal" evidence="2">
    <location>
        <begin position="158"/>
        <end position="310"/>
    </location>
</feature>
<protein>
    <submittedName>
        <fullName evidence="3">SICA antigen</fullName>
    </submittedName>
</protein>
<feature type="compositionally biased region" description="Low complexity" evidence="1">
    <location>
        <begin position="77"/>
        <end position="108"/>
    </location>
</feature>
<organism evidence="3 4">
    <name type="scientific">Plasmodium coatneyi</name>
    <dbReference type="NCBI Taxonomy" id="208452"/>
    <lineage>
        <taxon>Eukaryota</taxon>
        <taxon>Sar</taxon>
        <taxon>Alveolata</taxon>
        <taxon>Apicomplexa</taxon>
        <taxon>Aconoidasida</taxon>
        <taxon>Haemosporida</taxon>
        <taxon>Plasmodiidae</taxon>
        <taxon>Plasmodium</taxon>
    </lineage>
</organism>
<name>A0A1B1DXI0_9APIC</name>
<sequence>MKASGLGSTGTWNPGSSGTGSTGITSDQTENPGSSGTGSTGTWNPGSSGPSGPPGKDGQDKGGGTVDQSGGAGGGAPHAKGPGSASPERSTSQGPDQSDPGQQGQQPQAQTTEVVAAAKPQKTVLKVKEVNFVDSSVPYLPLAPILIGLSSMTYLLWKYFALPGKRKRYRSVPQVSSPPSLEEEQLLDRVDDQDDGPHEYTLVKEHKQPRSAPKEGRMKRPKKQGVDSPAGRRAVGRRTIIDIHLEVLDECRKGDLHLTKEGFLKIIVEEFMGPQIIKQENVPKERVLSSDSGFGFGVPEEQVPSSNSGFREEDFVPKEDVPKEQVPSSGFLD</sequence>
<feature type="region of interest" description="Disordered" evidence="1">
    <location>
        <begin position="168"/>
        <end position="233"/>
    </location>
</feature>
<dbReference type="EMBL" id="CP016245">
    <property type="protein sequence ID" value="ANQ07521.1"/>
    <property type="molecule type" value="Genomic_DNA"/>
</dbReference>
<proteinExistence type="predicted"/>
<reference evidence="4" key="1">
    <citation type="submission" date="2016-06" db="EMBL/GenBank/DDBJ databases">
        <title>First high quality genome sequence of Plasmodium coatneyi using continuous long reads from single molecule, real-time sequencing.</title>
        <authorList>
            <person name="Chien J.-T."/>
            <person name="Pakala S.B."/>
            <person name="Geraldo J.A."/>
            <person name="Lapp S.A."/>
            <person name="Barnwell J.W."/>
            <person name="Kissinger J.C."/>
            <person name="Galinski M.R."/>
            <person name="Humphrey J.C."/>
        </authorList>
    </citation>
    <scope>NUCLEOTIDE SEQUENCE [LARGE SCALE GENOMIC DNA]</scope>
    <source>
        <strain evidence="4">Hackeri</strain>
    </source>
</reference>
<feature type="compositionally biased region" description="Basic and acidic residues" evidence="1">
    <location>
        <begin position="186"/>
        <end position="218"/>
    </location>
</feature>
<feature type="compositionally biased region" description="Basic and acidic residues" evidence="1">
    <location>
        <begin position="310"/>
        <end position="323"/>
    </location>
</feature>
<evidence type="ECO:0000259" key="2">
    <source>
        <dbReference type="Pfam" id="PF12879"/>
    </source>
</evidence>
<feature type="compositionally biased region" description="Low complexity" evidence="1">
    <location>
        <begin position="22"/>
        <end position="34"/>
    </location>
</feature>
<dbReference type="GeneID" id="30908327"/>
<feature type="compositionally biased region" description="Gly residues" evidence="1">
    <location>
        <begin position="61"/>
        <end position="76"/>
    </location>
</feature>
<evidence type="ECO:0000313" key="4">
    <source>
        <dbReference type="Proteomes" id="UP000092716"/>
    </source>
</evidence>
<dbReference type="VEuPathDB" id="PlasmoDB:PCOAH_00016010"/>
<dbReference type="OrthoDB" id="376328at2759"/>
<feature type="region of interest" description="Disordered" evidence="1">
    <location>
        <begin position="1"/>
        <end position="119"/>
    </location>
</feature>
<dbReference type="Pfam" id="PF12879">
    <property type="entry name" value="SICA_C"/>
    <property type="match status" value="1"/>
</dbReference>
<keyword evidence="4" id="KW-1185">Reference proteome</keyword>
<feature type="compositionally biased region" description="Low complexity" evidence="1">
    <location>
        <begin position="40"/>
        <end position="56"/>
    </location>
</feature>
<dbReference type="AlphaFoldDB" id="A0A1B1DXI0"/>
<dbReference type="InterPro" id="IPR024288">
    <property type="entry name" value="SICA_C"/>
</dbReference>
<evidence type="ECO:0000256" key="1">
    <source>
        <dbReference type="SAM" id="MobiDB-lite"/>
    </source>
</evidence>
<accession>A0A1B1DXI0</accession>
<evidence type="ECO:0000313" key="3">
    <source>
        <dbReference type="EMBL" id="ANQ07521.1"/>
    </source>
</evidence>
<dbReference type="Proteomes" id="UP000092716">
    <property type="component" value="Chromosome 7"/>
</dbReference>
<feature type="region of interest" description="Disordered" evidence="1">
    <location>
        <begin position="288"/>
        <end position="333"/>
    </location>
</feature>
<dbReference type="KEGG" id="pcot:PCOAH_00016010"/>